<gene>
    <name evidence="2" type="ORF">F3S47_01665</name>
</gene>
<feature type="chain" id="PRO_5023815546" evidence="1">
    <location>
        <begin position="21"/>
        <end position="152"/>
    </location>
</feature>
<feature type="signal peptide" evidence="1">
    <location>
        <begin position="1"/>
        <end position="20"/>
    </location>
</feature>
<keyword evidence="3" id="KW-1185">Reference proteome</keyword>
<evidence type="ECO:0000313" key="2">
    <source>
        <dbReference type="EMBL" id="KAA9009995.1"/>
    </source>
</evidence>
<evidence type="ECO:0000256" key="1">
    <source>
        <dbReference type="SAM" id="SignalP"/>
    </source>
</evidence>
<dbReference type="AlphaFoldDB" id="A0A5J5GPL1"/>
<evidence type="ECO:0000313" key="3">
    <source>
        <dbReference type="Proteomes" id="UP000326554"/>
    </source>
</evidence>
<dbReference type="RefSeq" id="WP_191090044.1">
    <property type="nucleotide sequence ID" value="NZ_VYQE01000001.1"/>
</dbReference>
<dbReference type="EMBL" id="VYQE01000001">
    <property type="protein sequence ID" value="KAA9009995.1"/>
    <property type="molecule type" value="Genomic_DNA"/>
</dbReference>
<protein>
    <submittedName>
        <fullName evidence="2">Uncharacterized protein</fullName>
    </submittedName>
</protein>
<proteinExistence type="predicted"/>
<reference evidence="2 3" key="1">
    <citation type="submission" date="2019-09" db="EMBL/GenBank/DDBJ databases">
        <authorList>
            <person name="Park J.-S."/>
            <person name="Choi H.-J."/>
        </authorList>
    </citation>
    <scope>NUCLEOTIDE SEQUENCE [LARGE SCALE GENOMIC DNA]</scope>
    <source>
        <strain evidence="2 3">176SS1-4</strain>
    </source>
</reference>
<sequence>MTRVLAAIAAILLGPSAASAQVVGPCGDRVDVTQIVEPWETRTRSFAENAIRIFEVYVDPHVAQGAFLGVLHPDPRDDGIATNRACTTVMSERTSNGMVAEVYVEDATASYDPARGLTLSVPVRILGGDSDTRDEFVFTVNQATGEVLPLAD</sequence>
<organism evidence="2 3">
    <name type="scientific">Histidinibacterium aquaticum</name>
    <dbReference type="NCBI Taxonomy" id="2613962"/>
    <lineage>
        <taxon>Bacteria</taxon>
        <taxon>Pseudomonadati</taxon>
        <taxon>Pseudomonadota</taxon>
        <taxon>Alphaproteobacteria</taxon>
        <taxon>Rhodobacterales</taxon>
        <taxon>Paracoccaceae</taxon>
        <taxon>Histidinibacterium</taxon>
    </lineage>
</organism>
<dbReference type="Proteomes" id="UP000326554">
    <property type="component" value="Unassembled WGS sequence"/>
</dbReference>
<accession>A0A5J5GPL1</accession>
<keyword evidence="1" id="KW-0732">Signal</keyword>
<comment type="caution">
    <text evidence="2">The sequence shown here is derived from an EMBL/GenBank/DDBJ whole genome shotgun (WGS) entry which is preliminary data.</text>
</comment>
<name>A0A5J5GPL1_9RHOB</name>